<dbReference type="SUPFAM" id="SSF51445">
    <property type="entry name" value="(Trans)glycosidases"/>
    <property type="match status" value="1"/>
</dbReference>
<keyword evidence="8" id="KW-1185">Reference proteome</keyword>
<dbReference type="EC" id="3.2.1.21" evidence="2"/>
<dbReference type="OrthoDB" id="65569at2759"/>
<feature type="active site" description="Nucleophile" evidence="5">
    <location>
        <position position="382"/>
    </location>
</feature>
<dbReference type="PANTHER" id="PTHR10353">
    <property type="entry name" value="GLYCOSYL HYDROLASE"/>
    <property type="match status" value="1"/>
</dbReference>
<keyword evidence="3" id="KW-0378">Hydrolase</keyword>
<evidence type="ECO:0000313" key="7">
    <source>
        <dbReference type="EMBL" id="CAD7279403.1"/>
    </source>
</evidence>
<evidence type="ECO:0000256" key="4">
    <source>
        <dbReference type="ARBA" id="ARBA00023295"/>
    </source>
</evidence>
<dbReference type="InterPro" id="IPR001360">
    <property type="entry name" value="Glyco_hydro_1"/>
</dbReference>
<gene>
    <name evidence="7" type="ORF">NMOB1V02_LOCUS7076</name>
</gene>
<sequence length="482" mass="54821">MFLAIKQCDDRCQNWMGKSPSIWDTFSQSNQGHIVDNSTGNVACDSYHKMEEDIALLKNMKVNHYRFSIAWTRILPGGTGVVNPLGVKYYNRMIDALLTAGIKPMVTLYHWDLPQVLEDKGGWLSPQSVNWFEEYAAACFNAFGDRVKLWITFNEPWVICVLGYGTGEHAPGKNLIGTGPYQCAHNVIRAHAKAFRRYNKDFRSSQKGEVGITLNSNAALPATNSSANFEAADREMQFSVGWFAHPILLDGDYPNVMKQLKTLKNCSWVGCLDGFCGLLGSGFNTIKAKSIAEGLQVSRLPDFTSEEKTLIRGFNHYTSLFVKDEVHPPIANYFNDHDTSTFSDPTWYTSGSSWLRPVPFGFRVLMNWIKDEYNNTPVYITENGFSDNAGYSDDLPRIYYYKHYINFLLKAIYKDGCNVKGYTAWSLMDNFEWARGYTEKFGIHYVDFNDPKRPRTLKASGHYLKALFLRNGFPSVRCPLDE</sequence>
<dbReference type="EMBL" id="CAJPEX010001628">
    <property type="protein sequence ID" value="CAG0919555.1"/>
    <property type="molecule type" value="Genomic_DNA"/>
</dbReference>
<dbReference type="Gene3D" id="3.20.20.80">
    <property type="entry name" value="Glycosidases"/>
    <property type="match status" value="1"/>
</dbReference>
<evidence type="ECO:0000256" key="2">
    <source>
        <dbReference type="ARBA" id="ARBA00012744"/>
    </source>
</evidence>
<name>A0A7R9GEE8_9CRUS</name>
<proteinExistence type="inferred from homology"/>
<evidence type="ECO:0000313" key="8">
    <source>
        <dbReference type="Proteomes" id="UP000678499"/>
    </source>
</evidence>
<dbReference type="InterPro" id="IPR017853">
    <property type="entry name" value="GH"/>
</dbReference>
<dbReference type="Proteomes" id="UP000678499">
    <property type="component" value="Unassembled WGS sequence"/>
</dbReference>
<dbReference type="GO" id="GO:0008422">
    <property type="term" value="F:beta-glucosidase activity"/>
    <property type="evidence" value="ECO:0007669"/>
    <property type="project" value="TreeGrafter"/>
</dbReference>
<protein>
    <recommendedName>
        <fullName evidence="2">beta-glucosidase</fullName>
        <ecNumber evidence="2">3.2.1.21</ecNumber>
    </recommendedName>
</protein>
<dbReference type="AlphaFoldDB" id="A0A7R9GEE8"/>
<evidence type="ECO:0000256" key="6">
    <source>
        <dbReference type="RuleBase" id="RU003690"/>
    </source>
</evidence>
<accession>A0A7R9GEE8</accession>
<dbReference type="InterPro" id="IPR018120">
    <property type="entry name" value="Glyco_hydro_1_AS"/>
</dbReference>
<dbReference type="PRINTS" id="PR00131">
    <property type="entry name" value="GLHYDRLASE1"/>
</dbReference>
<evidence type="ECO:0000256" key="5">
    <source>
        <dbReference type="PROSITE-ProRule" id="PRU10055"/>
    </source>
</evidence>
<evidence type="ECO:0000256" key="3">
    <source>
        <dbReference type="ARBA" id="ARBA00022801"/>
    </source>
</evidence>
<dbReference type="PANTHER" id="PTHR10353:SF36">
    <property type="entry name" value="LP05116P"/>
    <property type="match status" value="1"/>
</dbReference>
<dbReference type="PROSITE" id="PS00572">
    <property type="entry name" value="GLYCOSYL_HYDROL_F1_1"/>
    <property type="match status" value="1"/>
</dbReference>
<keyword evidence="4" id="KW-0326">Glycosidase</keyword>
<dbReference type="GO" id="GO:0005975">
    <property type="term" value="P:carbohydrate metabolic process"/>
    <property type="evidence" value="ECO:0007669"/>
    <property type="project" value="InterPro"/>
</dbReference>
<comment type="similarity">
    <text evidence="1 6">Belongs to the glycosyl hydrolase 1 family.</text>
</comment>
<evidence type="ECO:0000256" key="1">
    <source>
        <dbReference type="ARBA" id="ARBA00010838"/>
    </source>
</evidence>
<organism evidence="7">
    <name type="scientific">Notodromas monacha</name>
    <dbReference type="NCBI Taxonomy" id="399045"/>
    <lineage>
        <taxon>Eukaryota</taxon>
        <taxon>Metazoa</taxon>
        <taxon>Ecdysozoa</taxon>
        <taxon>Arthropoda</taxon>
        <taxon>Crustacea</taxon>
        <taxon>Oligostraca</taxon>
        <taxon>Ostracoda</taxon>
        <taxon>Podocopa</taxon>
        <taxon>Podocopida</taxon>
        <taxon>Cypridocopina</taxon>
        <taxon>Cypridoidea</taxon>
        <taxon>Cyprididae</taxon>
        <taxon>Notodromas</taxon>
    </lineage>
</organism>
<dbReference type="Pfam" id="PF00232">
    <property type="entry name" value="Glyco_hydro_1"/>
    <property type="match status" value="1"/>
</dbReference>
<reference evidence="7" key="1">
    <citation type="submission" date="2020-11" db="EMBL/GenBank/DDBJ databases">
        <authorList>
            <person name="Tran Van P."/>
        </authorList>
    </citation>
    <scope>NUCLEOTIDE SEQUENCE</scope>
</reference>
<dbReference type="EMBL" id="OA883665">
    <property type="protein sequence ID" value="CAD7279403.1"/>
    <property type="molecule type" value="Genomic_DNA"/>
</dbReference>